<feature type="transmembrane region" description="Helical" evidence="1">
    <location>
        <begin position="388"/>
        <end position="406"/>
    </location>
</feature>
<gene>
    <name evidence="2" type="ORF">Q73A0000_11210</name>
</gene>
<feature type="transmembrane region" description="Helical" evidence="1">
    <location>
        <begin position="313"/>
        <end position="329"/>
    </location>
</feature>
<sequence>MKKSLEIILIIIIVILTGIHLVEYTLKTPELDYFNTNTLINYSRGFVRRGISGEIIKLFSSILNLNPLFIIKSFNLILISLFVSYFVISVVKYKISFSFFLFPFVIPFLIIDDIINFKDFFTIILLILLVKTILHPKLNNYLKWILLNAICMIAILNHEMSFFIFIPTIVIIHYLINPTIGQIATKIAFLTPTLFIFYLCIHYSGTVEQETQILSGYQFLPNSNTKIDQLSDKAVFLLPKFFISIIWNGYSRGITSLFYLIQILFLLSFFDKIKTSFKSYNNTLNPNLLVCLYVILLLCFLPIFLIAYDWHRFLFLILISSLIIGIEFYKSERKLNITYILPNITLKTSAYLRNFFLYFIIPERSLLLLIGFFGIIPHMKMGNTSFQFSSLYLIIMNFMTKITSILL</sequence>
<evidence type="ECO:0000313" key="3">
    <source>
        <dbReference type="Proteomes" id="UP000594195"/>
    </source>
</evidence>
<feature type="transmembrane region" description="Helical" evidence="1">
    <location>
        <begin position="288"/>
        <end position="307"/>
    </location>
</feature>
<dbReference type="Proteomes" id="UP000594195">
    <property type="component" value="Chromosome"/>
</dbReference>
<dbReference type="EMBL" id="CP040442">
    <property type="protein sequence ID" value="QOW10884.1"/>
    <property type="molecule type" value="Genomic_DNA"/>
</dbReference>
<keyword evidence="3" id="KW-1185">Reference proteome</keyword>
<dbReference type="KEGG" id="kfa:Q73A0000_11210"/>
<dbReference type="RefSeq" id="WP_193811049.1">
    <property type="nucleotide sequence ID" value="NZ_CP040442.1"/>
</dbReference>
<evidence type="ECO:0000256" key="1">
    <source>
        <dbReference type="SAM" id="Phobius"/>
    </source>
</evidence>
<keyword evidence="1" id="KW-0812">Transmembrane</keyword>
<feature type="transmembrane region" description="Helical" evidence="1">
    <location>
        <begin position="241"/>
        <end position="267"/>
    </location>
</feature>
<keyword evidence="1" id="KW-0472">Membrane</keyword>
<dbReference type="AlphaFoldDB" id="A0A7M2YBB9"/>
<evidence type="ECO:0000313" key="2">
    <source>
        <dbReference type="EMBL" id="QOW10884.1"/>
    </source>
</evidence>
<feature type="transmembrane region" description="Helical" evidence="1">
    <location>
        <begin position="7"/>
        <end position="26"/>
    </location>
</feature>
<feature type="transmembrane region" description="Helical" evidence="1">
    <location>
        <begin position="95"/>
        <end position="111"/>
    </location>
</feature>
<organism evidence="2 3">
    <name type="scientific">Kaistella flava</name>
    <name type="common">ex Peng et al. 2021</name>
    <dbReference type="NCBI Taxonomy" id="2038776"/>
    <lineage>
        <taxon>Bacteria</taxon>
        <taxon>Pseudomonadati</taxon>
        <taxon>Bacteroidota</taxon>
        <taxon>Flavobacteriia</taxon>
        <taxon>Flavobacteriales</taxon>
        <taxon>Weeksellaceae</taxon>
        <taxon>Chryseobacterium group</taxon>
        <taxon>Kaistella</taxon>
    </lineage>
</organism>
<feature type="transmembrane region" description="Helical" evidence="1">
    <location>
        <begin position="68"/>
        <end position="88"/>
    </location>
</feature>
<reference evidence="2 3" key="1">
    <citation type="submission" date="2019-05" db="EMBL/GenBank/DDBJ databases">
        <title>Chryseobacterium sp. isolated from King George Island, maritime Antarctica.</title>
        <authorList>
            <person name="Peng X."/>
        </authorList>
    </citation>
    <scope>NUCLEOTIDE SEQUENCE [LARGE SCALE GENOMIC DNA]</scope>
    <source>
        <strain evidence="2 3">7-3A</strain>
    </source>
</reference>
<feature type="transmembrane region" description="Helical" evidence="1">
    <location>
        <begin position="117"/>
        <end position="134"/>
    </location>
</feature>
<name>A0A7M2YBB9_9FLAO</name>
<keyword evidence="1" id="KW-1133">Transmembrane helix</keyword>
<proteinExistence type="predicted"/>
<protein>
    <submittedName>
        <fullName evidence="2">Uncharacterized protein</fullName>
    </submittedName>
</protein>
<accession>A0A7M2YBB9</accession>
<feature type="transmembrane region" description="Helical" evidence="1">
    <location>
        <begin position="355"/>
        <end position="376"/>
    </location>
</feature>
<feature type="transmembrane region" description="Helical" evidence="1">
    <location>
        <begin position="162"/>
        <end position="180"/>
    </location>
</feature>